<dbReference type="RefSeq" id="WP_126720579.1">
    <property type="nucleotide sequence ID" value="NZ_UPPP01000061.1"/>
</dbReference>
<dbReference type="Proteomes" id="UP000277811">
    <property type="component" value="Unassembled WGS sequence"/>
</dbReference>
<proteinExistence type="predicted"/>
<accession>A0A498R0J3</accession>
<sequence>MMRSKFWQGLMWGGILGTVVGAIIGPAARPQKKPLVERSTDAIRCTTRNLMREARLARKRLIKKMD</sequence>
<reference evidence="2 3" key="1">
    <citation type="submission" date="2018-06" db="EMBL/GenBank/DDBJ databases">
        <authorList>
            <person name="Strepis N."/>
        </authorList>
    </citation>
    <scope>NUCLEOTIDE SEQUENCE [LARGE SCALE GENOMIC DNA]</scope>
    <source>
        <strain evidence="2">LUCI</strain>
    </source>
</reference>
<dbReference type="EMBL" id="UPPP01000061">
    <property type="protein sequence ID" value="VBB06026.1"/>
    <property type="molecule type" value="Genomic_DNA"/>
</dbReference>
<organism evidence="2 3">
    <name type="scientific">Lucifera butyrica</name>
    <dbReference type="NCBI Taxonomy" id="1351585"/>
    <lineage>
        <taxon>Bacteria</taxon>
        <taxon>Bacillati</taxon>
        <taxon>Bacillota</taxon>
        <taxon>Negativicutes</taxon>
        <taxon>Veillonellales</taxon>
        <taxon>Veillonellaceae</taxon>
        <taxon>Lucifera</taxon>
    </lineage>
</organism>
<gene>
    <name evidence="2" type="ORF">LUCI_1237</name>
</gene>
<evidence type="ECO:0000313" key="3">
    <source>
        <dbReference type="Proteomes" id="UP000277811"/>
    </source>
</evidence>
<dbReference type="OrthoDB" id="1683767at2"/>
<keyword evidence="1" id="KW-0812">Transmembrane</keyword>
<evidence type="ECO:0000313" key="2">
    <source>
        <dbReference type="EMBL" id="VBB06026.1"/>
    </source>
</evidence>
<protein>
    <recommendedName>
        <fullName evidence="4">YtxH domain-containing protein</fullName>
    </recommendedName>
</protein>
<dbReference type="AlphaFoldDB" id="A0A498R0J3"/>
<keyword evidence="3" id="KW-1185">Reference proteome</keyword>
<evidence type="ECO:0000256" key="1">
    <source>
        <dbReference type="SAM" id="Phobius"/>
    </source>
</evidence>
<keyword evidence="1" id="KW-1133">Transmembrane helix</keyword>
<evidence type="ECO:0008006" key="4">
    <source>
        <dbReference type="Google" id="ProtNLM"/>
    </source>
</evidence>
<name>A0A498R0J3_9FIRM</name>
<keyword evidence="1" id="KW-0472">Membrane</keyword>
<feature type="transmembrane region" description="Helical" evidence="1">
    <location>
        <begin position="6"/>
        <end position="28"/>
    </location>
</feature>